<organism evidence="2 3">
    <name type="scientific">Colletotrichum sojae</name>
    <dbReference type="NCBI Taxonomy" id="2175907"/>
    <lineage>
        <taxon>Eukaryota</taxon>
        <taxon>Fungi</taxon>
        <taxon>Dikarya</taxon>
        <taxon>Ascomycota</taxon>
        <taxon>Pezizomycotina</taxon>
        <taxon>Sordariomycetes</taxon>
        <taxon>Hypocreomycetidae</taxon>
        <taxon>Glomerellales</taxon>
        <taxon>Glomerellaceae</taxon>
        <taxon>Colletotrichum</taxon>
        <taxon>Colletotrichum orchidearum species complex</taxon>
    </lineage>
</organism>
<evidence type="ECO:0000313" key="3">
    <source>
        <dbReference type="Proteomes" id="UP000652219"/>
    </source>
</evidence>
<keyword evidence="1" id="KW-0732">Signal</keyword>
<sequence length="210" mass="23224">MRAYQILAIMSVSAAATVHAITAPIEGYGVWIPQWDFEVTPGGPHIVLNGTVEQVLDQLHSSNPKLLATFNLNLQDEGALSVRDETDPLPLDHFGSICHEQPAGNVKAWWEGIKYLEKVPGRPVNGPGPGQCGRVSCSYNTQIWWCNDVSVDTKTKTLSTFRHIANGAQAAYNDCTDWEYFSYFSSGQAFHKRDNWNVIVRGPMKGEGNC</sequence>
<dbReference type="PANTHER" id="PTHR35605:SF1">
    <property type="entry name" value="ECP2 EFFECTOR PROTEIN DOMAIN-CONTAINING PROTEIN-RELATED"/>
    <property type="match status" value="1"/>
</dbReference>
<dbReference type="PANTHER" id="PTHR35605">
    <property type="entry name" value="ECP2 EFFECTOR PROTEIN DOMAIN-CONTAINING PROTEIN-RELATED"/>
    <property type="match status" value="1"/>
</dbReference>
<proteinExistence type="predicted"/>
<feature type="signal peptide" evidence="1">
    <location>
        <begin position="1"/>
        <end position="20"/>
    </location>
</feature>
<keyword evidence="3" id="KW-1185">Reference proteome</keyword>
<feature type="chain" id="PRO_5034757992" description="Secreted protein" evidence="1">
    <location>
        <begin position="21"/>
        <end position="210"/>
    </location>
</feature>
<reference evidence="2 3" key="1">
    <citation type="journal article" date="2020" name="Phytopathology">
        <title>Genome Sequence Resources of Colletotrichum truncatum, C. plurivorum, C. musicola, and C. sojae: Four Species Pathogenic to Soybean (Glycine max).</title>
        <authorList>
            <person name="Rogerio F."/>
            <person name="Boufleur T.R."/>
            <person name="Ciampi-Guillardi M."/>
            <person name="Sukno S.A."/>
            <person name="Thon M.R."/>
            <person name="Massola Junior N.S."/>
            <person name="Baroncelli R."/>
        </authorList>
    </citation>
    <scope>NUCLEOTIDE SEQUENCE [LARGE SCALE GENOMIC DNA]</scope>
    <source>
        <strain evidence="2 3">LFN0009</strain>
    </source>
</reference>
<dbReference type="AlphaFoldDB" id="A0A8H6ML17"/>
<name>A0A8H6ML17_9PEZI</name>
<dbReference type="Proteomes" id="UP000652219">
    <property type="component" value="Unassembled WGS sequence"/>
</dbReference>
<accession>A0A8H6ML17</accession>
<dbReference type="EMBL" id="WIGN01000395">
    <property type="protein sequence ID" value="KAF6795050.1"/>
    <property type="molecule type" value="Genomic_DNA"/>
</dbReference>
<gene>
    <name evidence="2" type="ORF">CSOJ01_13509</name>
</gene>
<evidence type="ECO:0000313" key="2">
    <source>
        <dbReference type="EMBL" id="KAF6795050.1"/>
    </source>
</evidence>
<protein>
    <recommendedName>
        <fullName evidence="4">Secreted protein</fullName>
    </recommendedName>
</protein>
<evidence type="ECO:0000256" key="1">
    <source>
        <dbReference type="SAM" id="SignalP"/>
    </source>
</evidence>
<comment type="caution">
    <text evidence="2">The sequence shown here is derived from an EMBL/GenBank/DDBJ whole genome shotgun (WGS) entry which is preliminary data.</text>
</comment>
<evidence type="ECO:0008006" key="4">
    <source>
        <dbReference type="Google" id="ProtNLM"/>
    </source>
</evidence>